<dbReference type="RefSeq" id="WP_062361259.1">
    <property type="nucleotide sequence ID" value="NZ_FODB01000007.1"/>
</dbReference>
<dbReference type="InterPro" id="IPR005590">
    <property type="entry name" value="DUF333"/>
</dbReference>
<gene>
    <name evidence="1" type="ORF">SAMN04490369_100710</name>
</gene>
<evidence type="ECO:0000313" key="2">
    <source>
        <dbReference type="Proteomes" id="UP000199493"/>
    </source>
</evidence>
<proteinExistence type="predicted"/>
<protein>
    <recommendedName>
        <fullName evidence="3">Hemolysin</fullName>
    </recommendedName>
</protein>
<organism evidence="1 2">
    <name type="scientific">Vreelandella aquamarina</name>
    <dbReference type="NCBI Taxonomy" id="77097"/>
    <lineage>
        <taxon>Bacteria</taxon>
        <taxon>Pseudomonadati</taxon>
        <taxon>Pseudomonadota</taxon>
        <taxon>Gammaproteobacteria</taxon>
        <taxon>Oceanospirillales</taxon>
        <taxon>Halomonadaceae</taxon>
        <taxon>Vreelandella</taxon>
    </lineage>
</organism>
<sequence>MKHSVLIMMVALVGCAGGEGADMQTAAAAYCVSLGGERLTRESALGTGRYCRLPDGRVENEWHLYRTERLDND</sequence>
<reference evidence="1 2" key="1">
    <citation type="submission" date="2016-10" db="EMBL/GenBank/DDBJ databases">
        <authorList>
            <person name="de Groot N.N."/>
        </authorList>
    </citation>
    <scope>NUCLEOTIDE SEQUENCE [LARGE SCALE GENOMIC DNA]</scope>
    <source>
        <strain evidence="1 2">558</strain>
    </source>
</reference>
<dbReference type="STRING" id="77097.SAMN04490369_100710"/>
<evidence type="ECO:0008006" key="3">
    <source>
        <dbReference type="Google" id="ProtNLM"/>
    </source>
</evidence>
<dbReference type="Pfam" id="PF03891">
    <property type="entry name" value="DUF333"/>
    <property type="match status" value="1"/>
</dbReference>
<accession>A0A1H8FD24</accession>
<evidence type="ECO:0000313" key="1">
    <source>
        <dbReference type="EMBL" id="SEN29619.1"/>
    </source>
</evidence>
<dbReference type="PROSITE" id="PS51257">
    <property type="entry name" value="PROKAR_LIPOPROTEIN"/>
    <property type="match status" value="1"/>
</dbReference>
<name>A0A1H8FD24_9GAMM</name>
<dbReference type="AlphaFoldDB" id="A0A1H8FD24"/>
<dbReference type="Proteomes" id="UP000199493">
    <property type="component" value="Unassembled WGS sequence"/>
</dbReference>
<dbReference type="EMBL" id="FODB01000007">
    <property type="protein sequence ID" value="SEN29619.1"/>
    <property type="molecule type" value="Genomic_DNA"/>
</dbReference>